<feature type="domain" description="MAM" evidence="3">
    <location>
        <begin position="355"/>
        <end position="506"/>
    </location>
</feature>
<name>A0ABR0Y760_HUSHU</name>
<proteinExistence type="predicted"/>
<comment type="caution">
    <text evidence="4">The sequence shown here is derived from an EMBL/GenBank/DDBJ whole genome shotgun (WGS) entry which is preliminary data.</text>
</comment>
<dbReference type="CDD" id="cd06263">
    <property type="entry name" value="MAM"/>
    <property type="match status" value="3"/>
</dbReference>
<feature type="signal peptide" evidence="2">
    <location>
        <begin position="1"/>
        <end position="22"/>
    </location>
</feature>
<feature type="compositionally biased region" description="Polar residues" evidence="1">
    <location>
        <begin position="550"/>
        <end position="574"/>
    </location>
</feature>
<feature type="region of interest" description="Disordered" evidence="1">
    <location>
        <begin position="78"/>
        <end position="133"/>
    </location>
</feature>
<feature type="chain" id="PRO_5046222992" evidence="2">
    <location>
        <begin position="23"/>
        <end position="967"/>
    </location>
</feature>
<keyword evidence="5" id="KW-1185">Reference proteome</keyword>
<evidence type="ECO:0000313" key="5">
    <source>
        <dbReference type="Proteomes" id="UP001369086"/>
    </source>
</evidence>
<dbReference type="SMART" id="SM00137">
    <property type="entry name" value="MAM"/>
    <property type="match status" value="3"/>
</dbReference>
<feature type="domain" description="MAM" evidence="3">
    <location>
        <begin position="155"/>
        <end position="318"/>
    </location>
</feature>
<dbReference type="Pfam" id="PF00629">
    <property type="entry name" value="MAM"/>
    <property type="match status" value="4"/>
</dbReference>
<sequence>MRVSNGLLCCFVQLLWLVTVFGAHIEHIDLGSSRAAVVSRATNKSYDDLQISGDGKNTDSHVLVEKLLKKSQRDVVQLGTSPSAATPVSAAAKETTGPASSTPVSASHASSIPVSASSQAGLSTGTSTGHDHTTLQSNEVTQSLPPTPSPRPPSLYCNFELDLCGWENCRSGDFNWLLRRERPTEFETQTLPDGHVSCRNFAGQYLYMEAAFPRESGQTAVLLSPVFKGPKCLSFWYSLIGDGVEAVTVYVAYVSSPDSWHKLWSASGAMPRKWSFQQLDLFVRPEEFQILLEGTISNNYCGDAAIDDLSVSENRCTSFKRLHRRRELPATPAPEGSPSVSTAPVLPPPEVLETLFCDFEKGLCGWSQCTSDEFDWELHQERLPPLLSATQPDSQGKCRNFEGQYLYMEAAFPWEWSDCSPHQSSLQGTQVPVLLVQSVWGWCGVYMQYVSTAGTWHKLWSVGGNKSRKWHLADLELFVDPNETFQLLWLVTDGKNTDSHLLVEKLLKKSQRDVVQLGTSPSAATQVSAVAKETTSASSTPVSASHASSQANLSTGTSGHDQTTLQSKEVTQSLPPTPSPRPASLFCDFELNLCGWENCRSGDFNWQLRRERPAEFETQTLPDGHASCRNFAGESAIWQYLYMEAAFPKESGQTAVLLSPVFKGPKCLSFWYSLIGDGVEAVTVYVAYVSSPDSWHKLWSASGAMPRKWSFQQLDLSVKPEEEFQILLEGTISNNYCGDAAIDDLSVSENRCTSFKRLHKHRRRELPATPAPEGSPSVSTAPVLPPPEVLETLFCDFEKGLCGWSQCTSDDFDWELHQERLPPLLSATQPDSQGKCRNFEGQYLYMEAAFPRESGQTAVLISPAFKGPKCLSFWYSLFGDGVGSLSVYMQYVSTAGTWHKLWSVGGNKSRKWHLADLELFVDPNETFQIILEGTIGNNPCGDVGVDDVFVTGHHCGKGEQRAPCWID</sequence>
<feature type="region of interest" description="Disordered" evidence="1">
    <location>
        <begin position="535"/>
        <end position="579"/>
    </location>
</feature>
<protein>
    <submittedName>
        <fullName evidence="4">MAM and LDL-receptor class A domain-containing protein 1-like</fullName>
    </submittedName>
</protein>
<dbReference type="EMBL" id="JAHFZB010000044">
    <property type="protein sequence ID" value="KAK6468480.1"/>
    <property type="molecule type" value="Genomic_DNA"/>
</dbReference>
<gene>
    <name evidence="4" type="ORF">HHUSO_G33694</name>
</gene>
<dbReference type="Gene3D" id="2.60.120.200">
    <property type="match status" value="4"/>
</dbReference>
<dbReference type="PANTHER" id="PTHR23282:SF137">
    <property type="entry name" value="MAM DOMAIN-CONTAINING GLYCOSYLPHOSPHATIDYLINOSITOL ANCHOR PROTEIN 2"/>
    <property type="match status" value="1"/>
</dbReference>
<accession>A0ABR0Y760</accession>
<evidence type="ECO:0000256" key="1">
    <source>
        <dbReference type="SAM" id="MobiDB-lite"/>
    </source>
</evidence>
<evidence type="ECO:0000259" key="3">
    <source>
        <dbReference type="PROSITE" id="PS50060"/>
    </source>
</evidence>
<evidence type="ECO:0000256" key="2">
    <source>
        <dbReference type="SAM" id="SignalP"/>
    </source>
</evidence>
<organism evidence="4 5">
    <name type="scientific">Huso huso</name>
    <name type="common">Beluga</name>
    <name type="synonym">Acipenser huso</name>
    <dbReference type="NCBI Taxonomy" id="61971"/>
    <lineage>
        <taxon>Eukaryota</taxon>
        <taxon>Metazoa</taxon>
        <taxon>Chordata</taxon>
        <taxon>Craniata</taxon>
        <taxon>Vertebrata</taxon>
        <taxon>Euteleostomi</taxon>
        <taxon>Actinopterygii</taxon>
        <taxon>Chondrostei</taxon>
        <taxon>Acipenseriformes</taxon>
        <taxon>Acipenseridae</taxon>
        <taxon>Huso</taxon>
    </lineage>
</organism>
<feature type="region of interest" description="Disordered" evidence="1">
    <location>
        <begin position="763"/>
        <end position="782"/>
    </location>
</feature>
<dbReference type="SUPFAM" id="SSF49899">
    <property type="entry name" value="Concanavalin A-like lectins/glucanases"/>
    <property type="match status" value="4"/>
</dbReference>
<feature type="domain" description="MAM" evidence="3">
    <location>
        <begin position="585"/>
        <end position="754"/>
    </location>
</feature>
<evidence type="ECO:0000313" key="4">
    <source>
        <dbReference type="EMBL" id="KAK6468480.1"/>
    </source>
</evidence>
<dbReference type="Proteomes" id="UP001369086">
    <property type="component" value="Unassembled WGS sequence"/>
</dbReference>
<feature type="compositionally biased region" description="Low complexity" evidence="1">
    <location>
        <begin position="535"/>
        <end position="549"/>
    </location>
</feature>
<reference evidence="4 5" key="1">
    <citation type="submission" date="2021-05" db="EMBL/GenBank/DDBJ databases">
        <authorList>
            <person name="Zahm M."/>
            <person name="Klopp C."/>
            <person name="Cabau C."/>
            <person name="Kuhl H."/>
            <person name="Suciu R."/>
            <person name="Ciorpac M."/>
            <person name="Holostenco D."/>
            <person name="Gessner J."/>
            <person name="Wuertz S."/>
            <person name="Hohne C."/>
            <person name="Stock M."/>
            <person name="Gislard M."/>
            <person name="Lluch J."/>
            <person name="Milhes M."/>
            <person name="Lampietro C."/>
            <person name="Lopez Roques C."/>
            <person name="Donnadieu C."/>
            <person name="Du K."/>
            <person name="Schartl M."/>
            <person name="Guiguen Y."/>
        </authorList>
    </citation>
    <scope>NUCLEOTIDE SEQUENCE [LARGE SCALE GENOMIC DNA]</scope>
    <source>
        <strain evidence="4">Hh-F2</strain>
        <tissue evidence="4">Blood</tissue>
    </source>
</reference>
<feature type="domain" description="MAM" evidence="3">
    <location>
        <begin position="793"/>
        <end position="957"/>
    </location>
</feature>
<dbReference type="PROSITE" id="PS50060">
    <property type="entry name" value="MAM_2"/>
    <property type="match status" value="4"/>
</dbReference>
<keyword evidence="2" id="KW-0732">Signal</keyword>
<dbReference type="InterPro" id="IPR000998">
    <property type="entry name" value="MAM_dom"/>
</dbReference>
<dbReference type="InterPro" id="IPR051560">
    <property type="entry name" value="MAM_domain-containing"/>
</dbReference>
<feature type="compositionally biased region" description="Low complexity" evidence="1">
    <location>
        <begin position="80"/>
        <end position="92"/>
    </location>
</feature>
<dbReference type="InterPro" id="IPR013320">
    <property type="entry name" value="ConA-like_dom_sf"/>
</dbReference>
<feature type="compositionally biased region" description="Low complexity" evidence="1">
    <location>
        <begin position="99"/>
        <end position="128"/>
    </location>
</feature>
<dbReference type="PANTHER" id="PTHR23282">
    <property type="entry name" value="APICAL ENDOSOMAL GLYCOPROTEIN PRECURSOR"/>
    <property type="match status" value="1"/>
</dbReference>